<comment type="subcellular location">
    <subcellularLocation>
        <location evidence="1">Cell membrane</location>
        <topology evidence="1">Multi-pass membrane protein</topology>
    </subcellularLocation>
</comment>
<feature type="transmembrane region" description="Helical" evidence="8">
    <location>
        <begin position="214"/>
        <end position="233"/>
    </location>
</feature>
<sequence length="563" mass="59148">MFPDWAERRAPWIVAGLAAIAALAGVFTLPVLDRDEARFAQATAQMLGTGDFVEIRYLDQPRHKKPAGIHWLQAASVSALSSAEARAIWAYRLPSLFGATLAALAVFLAASALLDRRAAFAGAALFGTSLVLGVEGGIAKTDAVLAATVALAFWAFVRTRLAFDEGRRAWPWALACWIAVAASVLIKGPVGPAMVGLAVIALSLWERRIDWWRPFLHWSGPLAAAAILAPWLIAVQIATDGAFIREAFLGDIAPKLVSGHETHGAPPGVHLAMLPVLFFPAIVFLPAGIAAAVNALREGGAAAGHARLLVVFAAPLWIVLELTPTKLPHYALPTYPALAVLAGWGFAAWGETRRLWRAAGAALLLVGGAAAGLGTVALARWFDGPEVVAATTATAVIVAAIAAAVAALGARAGRAAMLAVVAGLAWHVGARGLVAPRAEALFLAPRAIAAIEREDLRPADATVWSTYTEPSLAFLLGGDVRLLGFGELAALSPDLDRPHMVVIDMSRWAENAGADRAAREAFFARLDAAACRRYAVEGFNYSRGDPAVLLIMTTGPCGETETR</sequence>
<accession>A0A2U2BQQ6</accession>
<organism evidence="10 11">
    <name type="scientific">Marinicauda salina</name>
    <dbReference type="NCBI Taxonomy" id="2135793"/>
    <lineage>
        <taxon>Bacteria</taxon>
        <taxon>Pseudomonadati</taxon>
        <taxon>Pseudomonadota</taxon>
        <taxon>Alphaproteobacteria</taxon>
        <taxon>Maricaulales</taxon>
        <taxon>Maricaulaceae</taxon>
        <taxon>Marinicauda</taxon>
    </lineage>
</organism>
<dbReference type="InterPro" id="IPR050297">
    <property type="entry name" value="LipidA_mod_glycosyltrf_83"/>
</dbReference>
<dbReference type="GO" id="GO:0016763">
    <property type="term" value="F:pentosyltransferase activity"/>
    <property type="evidence" value="ECO:0007669"/>
    <property type="project" value="TreeGrafter"/>
</dbReference>
<feature type="domain" description="Glycosyltransferase RgtA/B/C/D-like" evidence="9">
    <location>
        <begin position="65"/>
        <end position="233"/>
    </location>
</feature>
<keyword evidence="6 8" id="KW-1133">Transmembrane helix</keyword>
<name>A0A2U2BQQ6_9PROT</name>
<feature type="transmembrane region" description="Helical" evidence="8">
    <location>
        <begin position="120"/>
        <end position="138"/>
    </location>
</feature>
<dbReference type="PANTHER" id="PTHR33908">
    <property type="entry name" value="MANNOSYLTRANSFERASE YKCB-RELATED"/>
    <property type="match status" value="1"/>
</dbReference>
<feature type="transmembrane region" description="Helical" evidence="8">
    <location>
        <begin position="96"/>
        <end position="114"/>
    </location>
</feature>
<keyword evidence="11" id="KW-1185">Reference proteome</keyword>
<evidence type="ECO:0000259" key="9">
    <source>
        <dbReference type="Pfam" id="PF13231"/>
    </source>
</evidence>
<evidence type="ECO:0000256" key="6">
    <source>
        <dbReference type="ARBA" id="ARBA00022989"/>
    </source>
</evidence>
<evidence type="ECO:0000256" key="4">
    <source>
        <dbReference type="ARBA" id="ARBA00022679"/>
    </source>
</evidence>
<evidence type="ECO:0000256" key="3">
    <source>
        <dbReference type="ARBA" id="ARBA00022676"/>
    </source>
</evidence>
<dbReference type="InterPro" id="IPR038731">
    <property type="entry name" value="RgtA/B/C-like"/>
</dbReference>
<dbReference type="GO" id="GO:0010041">
    <property type="term" value="P:response to iron(III) ion"/>
    <property type="evidence" value="ECO:0007669"/>
    <property type="project" value="TreeGrafter"/>
</dbReference>
<evidence type="ECO:0000256" key="1">
    <source>
        <dbReference type="ARBA" id="ARBA00004651"/>
    </source>
</evidence>
<keyword evidence="3" id="KW-0328">Glycosyltransferase</keyword>
<dbReference type="EMBL" id="QEXV01000007">
    <property type="protein sequence ID" value="PWE16335.1"/>
    <property type="molecule type" value="Genomic_DNA"/>
</dbReference>
<feature type="transmembrane region" description="Helical" evidence="8">
    <location>
        <begin position="276"/>
        <end position="296"/>
    </location>
</feature>
<feature type="transmembrane region" description="Helical" evidence="8">
    <location>
        <begin position="12"/>
        <end position="32"/>
    </location>
</feature>
<evidence type="ECO:0000256" key="7">
    <source>
        <dbReference type="ARBA" id="ARBA00023136"/>
    </source>
</evidence>
<feature type="transmembrane region" description="Helical" evidence="8">
    <location>
        <begin position="169"/>
        <end position="202"/>
    </location>
</feature>
<feature type="transmembrane region" description="Helical" evidence="8">
    <location>
        <begin position="415"/>
        <end position="434"/>
    </location>
</feature>
<keyword evidence="7 8" id="KW-0472">Membrane</keyword>
<dbReference type="GO" id="GO:0009103">
    <property type="term" value="P:lipopolysaccharide biosynthetic process"/>
    <property type="evidence" value="ECO:0007669"/>
    <property type="project" value="TreeGrafter"/>
</dbReference>
<comment type="caution">
    <text evidence="10">The sequence shown here is derived from an EMBL/GenBank/DDBJ whole genome shotgun (WGS) entry which is preliminary data.</text>
</comment>
<feature type="transmembrane region" description="Helical" evidence="8">
    <location>
        <begin position="308"/>
        <end position="324"/>
    </location>
</feature>
<dbReference type="PANTHER" id="PTHR33908:SF3">
    <property type="entry name" value="UNDECAPRENYL PHOSPHATE-ALPHA-4-AMINO-4-DEOXY-L-ARABINOSE ARABINOSYL TRANSFERASE"/>
    <property type="match status" value="1"/>
</dbReference>
<dbReference type="Proteomes" id="UP000245168">
    <property type="component" value="Unassembled WGS sequence"/>
</dbReference>
<dbReference type="GO" id="GO:0005886">
    <property type="term" value="C:plasma membrane"/>
    <property type="evidence" value="ECO:0007669"/>
    <property type="project" value="UniProtKB-SubCell"/>
</dbReference>
<feature type="transmembrane region" description="Helical" evidence="8">
    <location>
        <begin position="143"/>
        <end position="163"/>
    </location>
</feature>
<proteinExistence type="predicted"/>
<keyword evidence="4 10" id="KW-0808">Transferase</keyword>
<evidence type="ECO:0000256" key="5">
    <source>
        <dbReference type="ARBA" id="ARBA00022692"/>
    </source>
</evidence>
<protein>
    <submittedName>
        <fullName evidence="10">4-amino-4-deoxy-L-arabinose transferase</fullName>
    </submittedName>
</protein>
<gene>
    <name evidence="10" type="ORF">DDZ18_12990</name>
</gene>
<feature type="transmembrane region" description="Helical" evidence="8">
    <location>
        <begin position="361"/>
        <end position="382"/>
    </location>
</feature>
<evidence type="ECO:0000313" key="10">
    <source>
        <dbReference type="EMBL" id="PWE16335.1"/>
    </source>
</evidence>
<feature type="transmembrane region" description="Helical" evidence="8">
    <location>
        <begin position="388"/>
        <end position="408"/>
    </location>
</feature>
<keyword evidence="2" id="KW-1003">Cell membrane</keyword>
<dbReference type="RefSeq" id="WP_109253837.1">
    <property type="nucleotide sequence ID" value="NZ_QEXV01000007.1"/>
</dbReference>
<evidence type="ECO:0000256" key="2">
    <source>
        <dbReference type="ARBA" id="ARBA00022475"/>
    </source>
</evidence>
<evidence type="ECO:0000256" key="8">
    <source>
        <dbReference type="SAM" id="Phobius"/>
    </source>
</evidence>
<keyword evidence="5 8" id="KW-0812">Transmembrane</keyword>
<reference evidence="11" key="1">
    <citation type="submission" date="2018-05" db="EMBL/GenBank/DDBJ databases">
        <authorList>
            <person name="Liu B.-T."/>
        </authorList>
    </citation>
    <scope>NUCLEOTIDE SEQUENCE [LARGE SCALE GENOMIC DNA]</scope>
    <source>
        <strain evidence="11">WD6-1</strain>
    </source>
</reference>
<dbReference type="Pfam" id="PF13231">
    <property type="entry name" value="PMT_2"/>
    <property type="match status" value="1"/>
</dbReference>
<feature type="transmembrane region" description="Helical" evidence="8">
    <location>
        <begin position="330"/>
        <end position="349"/>
    </location>
</feature>
<evidence type="ECO:0000313" key="11">
    <source>
        <dbReference type="Proteomes" id="UP000245168"/>
    </source>
</evidence>
<dbReference type="AlphaFoldDB" id="A0A2U2BQQ6"/>